<accession>A0A316ADN2</accession>
<dbReference type="Proteomes" id="UP000245469">
    <property type="component" value="Unassembled WGS sequence"/>
</dbReference>
<name>A0A316ADN2_9ACTN</name>
<organism evidence="1 2">
    <name type="scientific">Quadrisphaera granulorum</name>
    <dbReference type="NCBI Taxonomy" id="317664"/>
    <lineage>
        <taxon>Bacteria</taxon>
        <taxon>Bacillati</taxon>
        <taxon>Actinomycetota</taxon>
        <taxon>Actinomycetes</taxon>
        <taxon>Kineosporiales</taxon>
        <taxon>Kineosporiaceae</taxon>
        <taxon>Quadrisphaera</taxon>
    </lineage>
</organism>
<dbReference type="InterPro" id="IPR037479">
    <property type="entry name" value="Tauto_MSAD"/>
</dbReference>
<dbReference type="PANTHER" id="PTHR38460:SF1">
    <property type="entry name" value="TAUTOMERASE YOLI-RELATED"/>
    <property type="match status" value="1"/>
</dbReference>
<dbReference type="InterPro" id="IPR014347">
    <property type="entry name" value="Tautomerase/MIF_sf"/>
</dbReference>
<dbReference type="AlphaFoldDB" id="A0A316ADN2"/>
<sequence>MWQRDRMAQFKVYGRDTFLPGVRQPLSDLLHAAAVDVFELPPTKRFHRFFPMSAHDFPTPDGRTERYLVIEVLMFEGRAIETKKAFYARLYRDIATLGVEPADLELTILETPRHDWAIRGLPGDELALPYRVDV</sequence>
<reference evidence="1 2" key="1">
    <citation type="submission" date="2018-03" db="EMBL/GenBank/DDBJ databases">
        <title>Genomic Encyclopedia of Archaeal and Bacterial Type Strains, Phase II (KMG-II): from individual species to whole genera.</title>
        <authorList>
            <person name="Goeker M."/>
        </authorList>
    </citation>
    <scope>NUCLEOTIDE SEQUENCE [LARGE SCALE GENOMIC DNA]</scope>
    <source>
        <strain evidence="1 2">DSM 44889</strain>
    </source>
</reference>
<comment type="caution">
    <text evidence="1">The sequence shown here is derived from an EMBL/GenBank/DDBJ whole genome shotgun (WGS) entry which is preliminary data.</text>
</comment>
<evidence type="ECO:0000313" key="2">
    <source>
        <dbReference type="Proteomes" id="UP000245469"/>
    </source>
</evidence>
<evidence type="ECO:0000313" key="1">
    <source>
        <dbReference type="EMBL" id="PWJ55519.1"/>
    </source>
</evidence>
<gene>
    <name evidence="1" type="ORF">BXY45_103194</name>
</gene>
<protein>
    <submittedName>
        <fullName evidence="1">Tautomerase-like protein</fullName>
    </submittedName>
</protein>
<dbReference type="Gene3D" id="3.30.429.10">
    <property type="entry name" value="Macrophage Migration Inhibitory Factor"/>
    <property type="match status" value="1"/>
</dbReference>
<dbReference type="EMBL" id="QGDQ01000003">
    <property type="protein sequence ID" value="PWJ55519.1"/>
    <property type="molecule type" value="Genomic_DNA"/>
</dbReference>
<dbReference type="PANTHER" id="PTHR38460">
    <property type="entry name" value="TAUTOMERASE YOLI-RELATED"/>
    <property type="match status" value="1"/>
</dbReference>
<dbReference type="Pfam" id="PF14552">
    <property type="entry name" value="Tautomerase_2"/>
    <property type="match status" value="1"/>
</dbReference>
<keyword evidence="2" id="KW-1185">Reference proteome</keyword>
<proteinExistence type="predicted"/>
<dbReference type="SUPFAM" id="SSF55331">
    <property type="entry name" value="Tautomerase/MIF"/>
    <property type="match status" value="1"/>
</dbReference>